<feature type="transmembrane region" description="Helical" evidence="1">
    <location>
        <begin position="6"/>
        <end position="25"/>
    </location>
</feature>
<evidence type="ECO:0000313" key="2">
    <source>
        <dbReference type="EMBL" id="ORZ01365.1"/>
    </source>
</evidence>
<keyword evidence="1" id="KW-0472">Membrane</keyword>
<feature type="transmembrane region" description="Helical" evidence="1">
    <location>
        <begin position="46"/>
        <end position="68"/>
    </location>
</feature>
<dbReference type="EMBL" id="MCGN01000002">
    <property type="protein sequence ID" value="ORZ01365.1"/>
    <property type="molecule type" value="Genomic_DNA"/>
</dbReference>
<feature type="transmembrane region" description="Helical" evidence="1">
    <location>
        <begin position="98"/>
        <end position="116"/>
    </location>
</feature>
<protein>
    <submittedName>
        <fullName evidence="2">Uncharacterized protein</fullName>
    </submittedName>
</protein>
<feature type="transmembrane region" description="Helical" evidence="1">
    <location>
        <begin position="257"/>
        <end position="279"/>
    </location>
</feature>
<gene>
    <name evidence="2" type="ORF">BCR43DRAFT_486816</name>
</gene>
<name>A0A1X2HPQ2_SYNRA</name>
<dbReference type="Proteomes" id="UP000242180">
    <property type="component" value="Unassembled WGS sequence"/>
</dbReference>
<reference evidence="2 3" key="1">
    <citation type="submission" date="2016-07" db="EMBL/GenBank/DDBJ databases">
        <title>Pervasive Adenine N6-methylation of Active Genes in Fungi.</title>
        <authorList>
            <consortium name="DOE Joint Genome Institute"/>
            <person name="Mondo S.J."/>
            <person name="Dannebaum R.O."/>
            <person name="Kuo R.C."/>
            <person name="Labutti K."/>
            <person name="Haridas S."/>
            <person name="Kuo A."/>
            <person name="Salamov A."/>
            <person name="Ahrendt S.R."/>
            <person name="Lipzen A."/>
            <person name="Sullivan W."/>
            <person name="Andreopoulos W.B."/>
            <person name="Clum A."/>
            <person name="Lindquist E."/>
            <person name="Daum C."/>
            <person name="Ramamoorthy G.K."/>
            <person name="Gryganskyi A."/>
            <person name="Culley D."/>
            <person name="Magnuson J.K."/>
            <person name="James T.Y."/>
            <person name="O'Malley M.A."/>
            <person name="Stajich J.E."/>
            <person name="Spatafora J.W."/>
            <person name="Visel A."/>
            <person name="Grigoriev I.V."/>
        </authorList>
    </citation>
    <scope>NUCLEOTIDE SEQUENCE [LARGE SCALE GENOMIC DNA]</scope>
    <source>
        <strain evidence="2 3">NRRL 2496</strain>
    </source>
</reference>
<keyword evidence="1" id="KW-1133">Transmembrane helix</keyword>
<accession>A0A1X2HPQ2</accession>
<comment type="caution">
    <text evidence="2">The sequence shown here is derived from an EMBL/GenBank/DDBJ whole genome shotgun (WGS) entry which is preliminary data.</text>
</comment>
<dbReference type="InParanoid" id="A0A1X2HPQ2"/>
<sequence length="433" mass="48392">MAETILCAKIISNLVAISMAAFLCVKTVLQSRRRRRGQQRRKIKDCLEFPGTLLFIAGCLVMAIHTLLLRRTYYNHWLSDKAYKCIECSEPVKVLDSFFEAISWIIALYVLWRVAKQQGGWRGTISRVLIYGGYLCAVIIVLCTVFNAIHTPKELVPFSLHKTGGPQQNHTVSAIEPIASPAITELASTDPVAGSNTSEAESNILGMMEQEEAKEAGVEQYVEIVPQPDPLESLPSSDGNKTATSSRLADSIDIPAVISWILHTAAQWWMAGLLPLLTYIQRQQIPSIGTFAAYSILMTIMPVIDVVCGFLVFLHIIVGFALYGDHSLGPGKDDATMEYLNNQAETWSTLTLLLLQHMLTIGLYLAAWFGHKWEAPHLRQHLHDDRDVIYQFNPYPRDAKQPLLALDEKPGYNQQLSHDYVTAVDADLVRRSV</sequence>
<evidence type="ECO:0000256" key="1">
    <source>
        <dbReference type="SAM" id="Phobius"/>
    </source>
</evidence>
<evidence type="ECO:0000313" key="3">
    <source>
        <dbReference type="Proteomes" id="UP000242180"/>
    </source>
</evidence>
<feature type="transmembrane region" description="Helical" evidence="1">
    <location>
        <begin position="291"/>
        <end position="323"/>
    </location>
</feature>
<feature type="transmembrane region" description="Helical" evidence="1">
    <location>
        <begin position="347"/>
        <end position="369"/>
    </location>
</feature>
<organism evidence="2 3">
    <name type="scientific">Syncephalastrum racemosum</name>
    <name type="common">Filamentous fungus</name>
    <dbReference type="NCBI Taxonomy" id="13706"/>
    <lineage>
        <taxon>Eukaryota</taxon>
        <taxon>Fungi</taxon>
        <taxon>Fungi incertae sedis</taxon>
        <taxon>Mucoromycota</taxon>
        <taxon>Mucoromycotina</taxon>
        <taxon>Mucoromycetes</taxon>
        <taxon>Mucorales</taxon>
        <taxon>Syncephalastraceae</taxon>
        <taxon>Syncephalastrum</taxon>
    </lineage>
</organism>
<feature type="transmembrane region" description="Helical" evidence="1">
    <location>
        <begin position="128"/>
        <end position="149"/>
    </location>
</feature>
<proteinExistence type="predicted"/>
<keyword evidence="3" id="KW-1185">Reference proteome</keyword>
<dbReference type="AlphaFoldDB" id="A0A1X2HPQ2"/>
<keyword evidence="1" id="KW-0812">Transmembrane</keyword>